<feature type="region of interest" description="Disordered" evidence="1">
    <location>
        <begin position="49"/>
        <end position="88"/>
    </location>
</feature>
<organism evidence="2 3">
    <name type="scientific">Brachybacterium ginsengisoli</name>
    <dbReference type="NCBI Taxonomy" id="1331682"/>
    <lineage>
        <taxon>Bacteria</taxon>
        <taxon>Bacillati</taxon>
        <taxon>Actinomycetota</taxon>
        <taxon>Actinomycetes</taxon>
        <taxon>Micrococcales</taxon>
        <taxon>Dermabacteraceae</taxon>
        <taxon>Brachybacterium</taxon>
    </lineage>
</organism>
<protein>
    <recommendedName>
        <fullName evidence="4">Large extracellular alpha-helical protein</fullName>
    </recommendedName>
</protein>
<dbReference type="InterPro" id="IPR043777">
    <property type="entry name" value="DUF5719"/>
</dbReference>
<gene>
    <name evidence="2" type="ORF">CFK41_06270</name>
</gene>
<evidence type="ECO:0000256" key="1">
    <source>
        <dbReference type="SAM" id="MobiDB-lite"/>
    </source>
</evidence>
<evidence type="ECO:0008006" key="4">
    <source>
        <dbReference type="Google" id="ProtNLM"/>
    </source>
</evidence>
<feature type="region of interest" description="Disordered" evidence="1">
    <location>
        <begin position="127"/>
        <end position="147"/>
    </location>
</feature>
<dbReference type="AlphaFoldDB" id="A0A291GW45"/>
<name>A0A291GW45_9MICO</name>
<keyword evidence="3" id="KW-1185">Reference proteome</keyword>
<reference evidence="2 3" key="1">
    <citation type="journal article" date="2014" name="Int. J. Syst. Evol. Microbiol.">
        <title>Brachybacterium ginsengisoli sp. nov., isolated from soil of a ginseng field.</title>
        <authorList>
            <person name="Hoang V.A."/>
            <person name="Kim Y.J."/>
            <person name="Nguyen N.L."/>
            <person name="Yang D.C."/>
        </authorList>
    </citation>
    <scope>NUCLEOTIDE SEQUENCE [LARGE SCALE GENOMIC DNA]</scope>
    <source>
        <strain evidence="2 3">DCY80</strain>
    </source>
</reference>
<feature type="region of interest" description="Disordered" evidence="1">
    <location>
        <begin position="1"/>
        <end position="20"/>
    </location>
</feature>
<dbReference type="OrthoDB" id="3264966at2"/>
<dbReference type="Pfam" id="PF18986">
    <property type="entry name" value="DUF5719"/>
    <property type="match status" value="1"/>
</dbReference>
<dbReference type="RefSeq" id="WP_096798885.1">
    <property type="nucleotide sequence ID" value="NZ_CP023564.1"/>
</dbReference>
<dbReference type="EMBL" id="CP023564">
    <property type="protein sequence ID" value="ATG54417.1"/>
    <property type="molecule type" value="Genomic_DNA"/>
</dbReference>
<evidence type="ECO:0000313" key="2">
    <source>
        <dbReference type="EMBL" id="ATG54417.1"/>
    </source>
</evidence>
<dbReference type="Proteomes" id="UP000217889">
    <property type="component" value="Chromosome"/>
</dbReference>
<feature type="compositionally biased region" description="Polar residues" evidence="1">
    <location>
        <begin position="51"/>
        <end position="69"/>
    </location>
</feature>
<accession>A0A291GW45</accession>
<sequence>MAENSAPHPASDPRPAPAVRRGGVRPLLALASLVPLALAVAAVSTTDRPDQTTIEHASAQSQPGASTSWCPGPVTLPEEALDAGSDDELGVTPPSAAISLRAVAAEPAASVLFGRVSASQTLQEEDGSVRAPSISAEDADGTVISDRPASEDLGVSVLEETSYTGRPHVSSATSEGGRAVADSVQSTLTADGDYRSLSLTRCSEPATEATFLGVSTGTGSSSVLVLRNPTERPATASVQLWTADGPASMEGRSQVVVAPGEEQRVLLESVAPGQDAVGVGVSVLGAPLSMHVQSTERDGLTPGGAEILAPLAAADTELLMPGVDVAGTDPALVLANSQGSDTSASVEVVGPDGPVDAAALEEIDVPAGTVVSTPLEGLPDGTYSVVVRSEAPLTAVTRSVRTGEKLAGDTLGAPVDFALVSPAPAIGSQALTALPGQGSVGQLTLIGTEDSAVTVVPIAADGSAGEPIDLEVSAESTASLTSDQLEVGGRRAVGVTVVPEVPGSVHAGWTQREGGGENPSLISSFPVLPVQGGQDAVTVQVAR</sequence>
<evidence type="ECO:0000313" key="3">
    <source>
        <dbReference type="Proteomes" id="UP000217889"/>
    </source>
</evidence>
<dbReference type="KEGG" id="bgg:CFK41_06270"/>
<feature type="compositionally biased region" description="Acidic residues" evidence="1">
    <location>
        <begin position="79"/>
        <end position="88"/>
    </location>
</feature>
<proteinExistence type="predicted"/>